<protein>
    <recommendedName>
        <fullName evidence="2">Enoyl reductase (ER) domain-containing protein</fullName>
    </recommendedName>
</protein>
<evidence type="ECO:0000313" key="3">
    <source>
        <dbReference type="EMBL" id="KAG2178405.1"/>
    </source>
</evidence>
<dbReference type="SUPFAM" id="SSF50129">
    <property type="entry name" value="GroES-like"/>
    <property type="match status" value="1"/>
</dbReference>
<dbReference type="Proteomes" id="UP000612746">
    <property type="component" value="Unassembled WGS sequence"/>
</dbReference>
<proteinExistence type="predicted"/>
<dbReference type="InterPro" id="IPR011032">
    <property type="entry name" value="GroES-like_sf"/>
</dbReference>
<organism evidence="3 4">
    <name type="scientific">Umbelopsis vinacea</name>
    <dbReference type="NCBI Taxonomy" id="44442"/>
    <lineage>
        <taxon>Eukaryota</taxon>
        <taxon>Fungi</taxon>
        <taxon>Fungi incertae sedis</taxon>
        <taxon>Mucoromycota</taxon>
        <taxon>Mucoromycotina</taxon>
        <taxon>Umbelopsidomycetes</taxon>
        <taxon>Umbelopsidales</taxon>
        <taxon>Umbelopsidaceae</taxon>
        <taxon>Umbelopsis</taxon>
    </lineage>
</organism>
<keyword evidence="4" id="KW-1185">Reference proteome</keyword>
<dbReference type="InterPro" id="IPR051397">
    <property type="entry name" value="Zn-ADH-like_protein"/>
</dbReference>
<dbReference type="OrthoDB" id="9992527at2759"/>
<evidence type="ECO:0000259" key="2">
    <source>
        <dbReference type="SMART" id="SM00829"/>
    </source>
</evidence>
<dbReference type="PANTHER" id="PTHR43677:SF3">
    <property type="entry name" value="PROSTAGLANDIN REDUCTASE 3"/>
    <property type="match status" value="1"/>
</dbReference>
<accession>A0A8H7PR65</accession>
<dbReference type="Pfam" id="PF08240">
    <property type="entry name" value="ADH_N"/>
    <property type="match status" value="1"/>
</dbReference>
<dbReference type="SMART" id="SM00829">
    <property type="entry name" value="PKS_ER"/>
    <property type="match status" value="1"/>
</dbReference>
<dbReference type="InterPro" id="IPR020843">
    <property type="entry name" value="ER"/>
</dbReference>
<dbReference type="InterPro" id="IPR013149">
    <property type="entry name" value="ADH-like_C"/>
</dbReference>
<dbReference type="SUPFAM" id="SSF51735">
    <property type="entry name" value="NAD(P)-binding Rossmann-fold domains"/>
    <property type="match status" value="1"/>
</dbReference>
<dbReference type="InterPro" id="IPR013154">
    <property type="entry name" value="ADH-like_N"/>
</dbReference>
<dbReference type="GO" id="GO:0005739">
    <property type="term" value="C:mitochondrion"/>
    <property type="evidence" value="ECO:0007669"/>
    <property type="project" value="TreeGrafter"/>
</dbReference>
<gene>
    <name evidence="3" type="ORF">INT44_001557</name>
</gene>
<dbReference type="PROSITE" id="PS01162">
    <property type="entry name" value="QOR_ZETA_CRYSTAL"/>
    <property type="match status" value="1"/>
</dbReference>
<dbReference type="InterPro" id="IPR036291">
    <property type="entry name" value="NAD(P)-bd_dom_sf"/>
</dbReference>
<dbReference type="Pfam" id="PF00107">
    <property type="entry name" value="ADH_zinc_N"/>
    <property type="match status" value="1"/>
</dbReference>
<dbReference type="Gene3D" id="3.90.180.10">
    <property type="entry name" value="Medium-chain alcohol dehydrogenases, catalytic domain"/>
    <property type="match status" value="1"/>
</dbReference>
<dbReference type="GO" id="GO:0008270">
    <property type="term" value="F:zinc ion binding"/>
    <property type="evidence" value="ECO:0007669"/>
    <property type="project" value="InterPro"/>
</dbReference>
<keyword evidence="1" id="KW-0560">Oxidoreductase</keyword>
<feature type="domain" description="Enoyl reductase (ER)" evidence="2">
    <location>
        <begin position="27"/>
        <end position="346"/>
    </location>
</feature>
<dbReference type="InterPro" id="IPR002364">
    <property type="entry name" value="Quin_OxRdtase/zeta-crystal_CS"/>
</dbReference>
<dbReference type="GO" id="GO:0016491">
    <property type="term" value="F:oxidoreductase activity"/>
    <property type="evidence" value="ECO:0007669"/>
    <property type="project" value="UniProtKB-KW"/>
</dbReference>
<evidence type="ECO:0000313" key="4">
    <source>
        <dbReference type="Proteomes" id="UP000612746"/>
    </source>
</evidence>
<sequence length="355" mass="38243">MARGGGVEATKFINMSTYRKIQAKELGNNFRAVTEIVEVSLDGLLSKMQPDSIVTKNHYVAINASDVNFTNGKYTPDVKPPFDVGFEALGEIVAVGSKVPESKVGSYVAIMQYGAFSEYTLTKFSLAIPVPDLKPEYLGLISSGLTASIGLREPGRMTSGETVLVTAAAGGAGQIAVQLAKLAGNHVIGTCSSDEKVEMLKSMGCDRVINYKKEDFAKVLRKEYPRGVDIVFESVGGDFFKTCLRNLAPKGRLLVIGTVSTYNSEKGIQGDKVDTLQLLSTSRTISGFFMPAYASHFQQHMKEMVEALASGKLVVQVDDGGLCGLEEVAFGVENLLQGKNMGKVVIPLFKSRSRL</sequence>
<dbReference type="Gene3D" id="3.40.50.720">
    <property type="entry name" value="NAD(P)-binding Rossmann-like Domain"/>
    <property type="match status" value="1"/>
</dbReference>
<dbReference type="FunFam" id="3.40.50.720:FF:000121">
    <property type="entry name" value="Prostaglandin reductase 2"/>
    <property type="match status" value="1"/>
</dbReference>
<comment type="caution">
    <text evidence="3">The sequence shown here is derived from an EMBL/GenBank/DDBJ whole genome shotgun (WGS) entry which is preliminary data.</text>
</comment>
<name>A0A8H7PR65_9FUNG</name>
<dbReference type="PANTHER" id="PTHR43677">
    <property type="entry name" value="SHORT-CHAIN DEHYDROGENASE/REDUCTASE"/>
    <property type="match status" value="1"/>
</dbReference>
<dbReference type="EMBL" id="JAEPRA010000011">
    <property type="protein sequence ID" value="KAG2178405.1"/>
    <property type="molecule type" value="Genomic_DNA"/>
</dbReference>
<evidence type="ECO:0000256" key="1">
    <source>
        <dbReference type="ARBA" id="ARBA00023002"/>
    </source>
</evidence>
<reference evidence="3" key="1">
    <citation type="submission" date="2020-12" db="EMBL/GenBank/DDBJ databases">
        <title>Metabolic potential, ecology and presence of endohyphal bacteria is reflected in genomic diversity of Mucoromycotina.</title>
        <authorList>
            <person name="Muszewska A."/>
            <person name="Okrasinska A."/>
            <person name="Steczkiewicz K."/>
            <person name="Drgas O."/>
            <person name="Orlowska M."/>
            <person name="Perlinska-Lenart U."/>
            <person name="Aleksandrzak-Piekarczyk T."/>
            <person name="Szatraj K."/>
            <person name="Zielenkiewicz U."/>
            <person name="Pilsyk S."/>
            <person name="Malc E."/>
            <person name="Mieczkowski P."/>
            <person name="Kruszewska J.S."/>
            <person name="Biernat P."/>
            <person name="Pawlowska J."/>
        </authorList>
    </citation>
    <scope>NUCLEOTIDE SEQUENCE</scope>
    <source>
        <strain evidence="3">WA0000051536</strain>
    </source>
</reference>
<dbReference type="AlphaFoldDB" id="A0A8H7PR65"/>